<proteinExistence type="predicted"/>
<dbReference type="EnsemblMetazoa" id="XM_021054723.1">
    <property type="protein sequence ID" value="XP_020910382.1"/>
    <property type="gene ID" value="LOC110248221"/>
</dbReference>
<dbReference type="CDD" id="cd02440">
    <property type="entry name" value="AdoMet_MTases"/>
    <property type="match status" value="1"/>
</dbReference>
<dbReference type="GO" id="GO:0032259">
    <property type="term" value="P:methylation"/>
    <property type="evidence" value="ECO:0007669"/>
    <property type="project" value="UniProtKB-KW"/>
</dbReference>
<dbReference type="OrthoDB" id="5950814at2759"/>
<accession>A0A913XV99</accession>
<dbReference type="PANTHER" id="PTHR43712">
    <property type="entry name" value="PUTATIVE (AFU_ORTHOLOGUE AFUA_4G14580)-RELATED"/>
    <property type="match status" value="1"/>
</dbReference>
<evidence type="ECO:0000256" key="3">
    <source>
        <dbReference type="ARBA" id="ARBA00022691"/>
    </source>
</evidence>
<dbReference type="GeneID" id="110248221"/>
<dbReference type="PANTHER" id="PTHR43712:SF2">
    <property type="entry name" value="O-METHYLTRANSFERASE CICE"/>
    <property type="match status" value="1"/>
</dbReference>
<evidence type="ECO:0000313" key="9">
    <source>
        <dbReference type="EnsemblMetazoa" id="XP_020910382.1"/>
    </source>
</evidence>
<dbReference type="Pfam" id="PF00891">
    <property type="entry name" value="Methyltransf_2"/>
    <property type="match status" value="1"/>
</dbReference>
<dbReference type="InterPro" id="IPR016461">
    <property type="entry name" value="COMT-like"/>
</dbReference>
<dbReference type="SUPFAM" id="SSF53335">
    <property type="entry name" value="S-adenosyl-L-methionine-dependent methyltransferases"/>
    <property type="match status" value="1"/>
</dbReference>
<keyword evidence="1" id="KW-0489">Methyltransferase</keyword>
<evidence type="ECO:0000256" key="1">
    <source>
        <dbReference type="ARBA" id="ARBA00022603"/>
    </source>
</evidence>
<keyword evidence="3" id="KW-0949">S-adenosyl-L-methionine</keyword>
<evidence type="ECO:0000256" key="7">
    <source>
        <dbReference type="ARBA" id="ARBA00043054"/>
    </source>
</evidence>
<keyword evidence="10" id="KW-1185">Reference proteome</keyword>
<dbReference type="GO" id="GO:0017096">
    <property type="term" value="F:acetylserotonin O-methyltransferase activity"/>
    <property type="evidence" value="ECO:0007669"/>
    <property type="project" value="UniProtKB-EC"/>
</dbReference>
<name>A0A913XV99_EXADI</name>
<evidence type="ECO:0000256" key="6">
    <source>
        <dbReference type="ARBA" id="ARBA00040730"/>
    </source>
</evidence>
<feature type="domain" description="O-methyltransferase C-terminal" evidence="8">
    <location>
        <begin position="126"/>
        <end position="258"/>
    </location>
</feature>
<dbReference type="PROSITE" id="PS51683">
    <property type="entry name" value="SAM_OMT_II"/>
    <property type="match status" value="1"/>
</dbReference>
<dbReference type="KEGG" id="epa:110248221"/>
<evidence type="ECO:0000256" key="2">
    <source>
        <dbReference type="ARBA" id="ARBA00022679"/>
    </source>
</evidence>
<dbReference type="PIRSF" id="PIRSF005739">
    <property type="entry name" value="O-mtase"/>
    <property type="match status" value="1"/>
</dbReference>
<dbReference type="RefSeq" id="XP_020910382.1">
    <property type="nucleotide sequence ID" value="XM_021054723.1"/>
</dbReference>
<protein>
    <recommendedName>
        <fullName evidence="6">Acetylserotonin O-methyltransferase</fullName>
        <ecNumber evidence="5">2.1.1.4</ecNumber>
    </recommendedName>
    <alternativeName>
        <fullName evidence="7">Hydroxyindole O-methyltransferase</fullName>
    </alternativeName>
</protein>
<evidence type="ECO:0000256" key="4">
    <source>
        <dbReference type="ARBA" id="ARBA00037645"/>
    </source>
</evidence>
<dbReference type="EC" id="2.1.1.4" evidence="5"/>
<reference evidence="9" key="1">
    <citation type="submission" date="2022-11" db="UniProtKB">
        <authorList>
            <consortium name="EnsemblMetazoa"/>
        </authorList>
    </citation>
    <scope>IDENTIFICATION</scope>
</reference>
<dbReference type="Proteomes" id="UP000887567">
    <property type="component" value="Unplaced"/>
</dbReference>
<evidence type="ECO:0000259" key="8">
    <source>
        <dbReference type="Pfam" id="PF00891"/>
    </source>
</evidence>
<evidence type="ECO:0000256" key="5">
    <source>
        <dbReference type="ARBA" id="ARBA00039116"/>
    </source>
</evidence>
<organism evidence="9 10">
    <name type="scientific">Exaiptasia diaphana</name>
    <name type="common">Tropical sea anemone</name>
    <name type="synonym">Aiptasia pulchella</name>
    <dbReference type="NCBI Taxonomy" id="2652724"/>
    <lineage>
        <taxon>Eukaryota</taxon>
        <taxon>Metazoa</taxon>
        <taxon>Cnidaria</taxon>
        <taxon>Anthozoa</taxon>
        <taxon>Hexacorallia</taxon>
        <taxon>Actiniaria</taxon>
        <taxon>Aiptasiidae</taxon>
        <taxon>Exaiptasia</taxon>
    </lineage>
</organism>
<dbReference type="Gene3D" id="3.40.50.150">
    <property type="entry name" value="Vaccinia Virus protein VP39"/>
    <property type="match status" value="1"/>
</dbReference>
<dbReference type="InterPro" id="IPR029063">
    <property type="entry name" value="SAM-dependent_MTases_sf"/>
</dbReference>
<sequence length="328" mass="36737">MKVLGQWGIGKELDNKHFAKNQGMELLRRDKGPSLGHLVHYYGSEEHFFALGMLPECVRHGKPAFKLQHGMSHYNYMSDMTTHPYSESKMVMGSSQHLIGSNERRREFAQNYIHAMACISNLTLLQDHEGINNVYEVYPWSSCAKLVDVGGSTGHFMASVMKRPGCEHIQGFVMDLPAVIEEAEKRVNDLGLSSNRIAFIKQDIMKPFCSLDLHADTVTMKSFICGFADEDKVSALKNCKSLFRGSGRLLIIEVCSPNPGDLNHNIGLNGRQNGFWNIHMLSACGTSFPSLKEITDTIQEAGNKAGYKLNQIYNTFPGGYTIFELFTQ</sequence>
<comment type="function">
    <text evidence="4">Catalyzes the transfer of a methyl group onto N-acetylserotonin, producing melatonin (N-acetyl-5-methoxytryptamine).</text>
</comment>
<dbReference type="AlphaFoldDB" id="A0A913XV99"/>
<evidence type="ECO:0000313" key="10">
    <source>
        <dbReference type="Proteomes" id="UP000887567"/>
    </source>
</evidence>
<dbReference type="InterPro" id="IPR001077">
    <property type="entry name" value="COMT_C"/>
</dbReference>
<keyword evidence="2" id="KW-0808">Transferase</keyword>